<feature type="transmembrane region" description="Helical" evidence="20">
    <location>
        <begin position="427"/>
        <end position="444"/>
    </location>
</feature>
<evidence type="ECO:0000256" key="1">
    <source>
        <dbReference type="ARBA" id="ARBA00004141"/>
    </source>
</evidence>
<comment type="catalytic activity">
    <reaction evidence="9">
        <text>L-arginyl-L-alpha-amino acid(out) = L-arginyl-L-alpha-amino acid(in)</text>
        <dbReference type="Rhea" id="RHEA:79371"/>
        <dbReference type="ChEBI" id="CHEBI:84315"/>
    </reaction>
</comment>
<evidence type="ECO:0000313" key="23">
    <source>
        <dbReference type="Proteomes" id="UP001492380"/>
    </source>
</evidence>
<evidence type="ECO:0000256" key="16">
    <source>
        <dbReference type="ARBA" id="ARBA00045018"/>
    </source>
</evidence>
<evidence type="ECO:0000256" key="14">
    <source>
        <dbReference type="ARBA" id="ARBA00044924"/>
    </source>
</evidence>
<comment type="catalytic activity">
    <reaction evidence="14">
        <text>L-lysyl-glycine(out) = L-lysyl-glycine(in)</text>
        <dbReference type="Rhea" id="RHEA:79407"/>
        <dbReference type="ChEBI" id="CHEBI:191202"/>
    </reaction>
</comment>
<evidence type="ECO:0000256" key="7">
    <source>
        <dbReference type="ARBA" id="ARBA00044893"/>
    </source>
</evidence>
<keyword evidence="20" id="KW-0812">Transmembrane</keyword>
<comment type="caution">
    <text evidence="22">The sequence shown here is derived from an EMBL/GenBank/DDBJ whole genome shotgun (WGS) entry which is preliminary data.</text>
</comment>
<evidence type="ECO:0000256" key="2">
    <source>
        <dbReference type="ARBA" id="ARBA00044876"/>
    </source>
</evidence>
<evidence type="ECO:0000259" key="21">
    <source>
        <dbReference type="PROSITE" id="PS50850"/>
    </source>
</evidence>
<evidence type="ECO:0000256" key="18">
    <source>
        <dbReference type="ARBA" id="ARBA00046376"/>
    </source>
</evidence>
<evidence type="ECO:0000256" key="19">
    <source>
        <dbReference type="SAM" id="MobiDB-lite"/>
    </source>
</evidence>
<evidence type="ECO:0000256" key="20">
    <source>
        <dbReference type="SAM" id="Phobius"/>
    </source>
</evidence>
<evidence type="ECO:0000256" key="12">
    <source>
        <dbReference type="ARBA" id="ARBA00044912"/>
    </source>
</evidence>
<feature type="compositionally biased region" description="Pro residues" evidence="19">
    <location>
        <begin position="1"/>
        <end position="10"/>
    </location>
</feature>
<comment type="function">
    <text evidence="17">Lysosomal dipeptide uniporter that selectively exports lysine, arginine or histidine-containing dipeptides with a net positive charge from the lysosome lumen into the cytosol. Could play a role in a specific type of protein O-glycosylation indirectly regulating macrophages migration and tissue invasion. Also essential for liver homeostasis.</text>
</comment>
<feature type="transmembrane region" description="Helical" evidence="20">
    <location>
        <begin position="142"/>
        <end position="161"/>
    </location>
</feature>
<keyword evidence="20" id="KW-0472">Membrane</keyword>
<evidence type="ECO:0000256" key="8">
    <source>
        <dbReference type="ARBA" id="ARBA00044898"/>
    </source>
</evidence>
<feature type="transmembrane region" description="Helical" evidence="20">
    <location>
        <begin position="74"/>
        <end position="91"/>
    </location>
</feature>
<dbReference type="CDD" id="cd06174">
    <property type="entry name" value="MFS"/>
    <property type="match status" value="1"/>
</dbReference>
<comment type="catalytic activity">
    <reaction evidence="6">
        <text>L-lysyl-L-alpha-amino acid(out) = L-lysyl-L-alpha-amino acid(in)</text>
        <dbReference type="Rhea" id="RHEA:79387"/>
        <dbReference type="ChEBI" id="CHEBI:229965"/>
    </reaction>
</comment>
<organism evidence="22 23">
    <name type="scientific">Phyllosticta capitalensis</name>
    <dbReference type="NCBI Taxonomy" id="121624"/>
    <lineage>
        <taxon>Eukaryota</taxon>
        <taxon>Fungi</taxon>
        <taxon>Dikarya</taxon>
        <taxon>Ascomycota</taxon>
        <taxon>Pezizomycotina</taxon>
        <taxon>Dothideomycetes</taxon>
        <taxon>Dothideomycetes incertae sedis</taxon>
        <taxon>Botryosphaeriales</taxon>
        <taxon>Phyllostictaceae</taxon>
        <taxon>Phyllosticta</taxon>
    </lineage>
</organism>
<comment type="catalytic activity">
    <reaction evidence="12">
        <text>L-histidyl-L-alpha-amino acid(out) = L-histidyl-L-alpha-amino acid(in)</text>
        <dbReference type="Rhea" id="RHEA:79379"/>
        <dbReference type="ChEBI" id="CHEBI:229964"/>
    </reaction>
</comment>
<evidence type="ECO:0000256" key="11">
    <source>
        <dbReference type="ARBA" id="ARBA00044903"/>
    </source>
</evidence>
<comment type="catalytic activity">
    <reaction evidence="10">
        <text>L-lysyl-L-lysine(out) = L-lysyl-L-lysine(in)</text>
        <dbReference type="Rhea" id="RHEA:79403"/>
        <dbReference type="ChEBI" id="CHEBI:229956"/>
    </reaction>
</comment>
<dbReference type="InterPro" id="IPR020846">
    <property type="entry name" value="MFS_dom"/>
</dbReference>
<evidence type="ECO:0000313" key="22">
    <source>
        <dbReference type="EMBL" id="KAK8223793.1"/>
    </source>
</evidence>
<feature type="transmembrane region" description="Helical" evidence="20">
    <location>
        <begin position="361"/>
        <end position="382"/>
    </location>
</feature>
<dbReference type="Gene3D" id="1.20.1250.20">
    <property type="entry name" value="MFS general substrate transporter like domains"/>
    <property type="match status" value="2"/>
</dbReference>
<comment type="catalytic activity">
    <reaction evidence="13">
        <text>L-alanyl-L-lysine(out) = L-alanyl-L-lysine(in)</text>
        <dbReference type="Rhea" id="RHEA:79415"/>
        <dbReference type="ChEBI" id="CHEBI:192470"/>
    </reaction>
</comment>
<accession>A0ABR1YB13</accession>
<dbReference type="Pfam" id="PF07690">
    <property type="entry name" value="MFS_1"/>
    <property type="match status" value="1"/>
</dbReference>
<feature type="transmembrane region" description="Helical" evidence="20">
    <location>
        <begin position="235"/>
        <end position="257"/>
    </location>
</feature>
<comment type="catalytic activity">
    <reaction evidence="3">
        <text>L-histidyl-glycine(out) = L-histidyl-glycine(in)</text>
        <dbReference type="Rhea" id="RHEA:79395"/>
        <dbReference type="ChEBI" id="CHEBI:229957"/>
    </reaction>
</comment>
<feature type="transmembrane region" description="Helical" evidence="20">
    <location>
        <begin position="333"/>
        <end position="354"/>
    </location>
</feature>
<evidence type="ECO:0000256" key="17">
    <source>
        <dbReference type="ARBA" id="ARBA00045709"/>
    </source>
</evidence>
<feature type="transmembrane region" description="Helical" evidence="20">
    <location>
        <begin position="518"/>
        <end position="540"/>
    </location>
</feature>
<feature type="domain" description="Major facilitator superfamily (MFS) profile" evidence="21">
    <location>
        <begin position="76"/>
        <end position="478"/>
    </location>
</feature>
<dbReference type="EMBL" id="JBBWRZ010000013">
    <property type="protein sequence ID" value="KAK8223793.1"/>
    <property type="molecule type" value="Genomic_DNA"/>
</dbReference>
<gene>
    <name evidence="22" type="ORF">HDK90DRAFT_103111</name>
</gene>
<comment type="subcellular location">
    <subcellularLocation>
        <location evidence="1">Membrane</location>
        <topology evidence="1">Multi-pass membrane protein</topology>
    </subcellularLocation>
</comment>
<dbReference type="InterPro" id="IPR036259">
    <property type="entry name" value="MFS_trans_sf"/>
</dbReference>
<evidence type="ECO:0000256" key="4">
    <source>
        <dbReference type="ARBA" id="ARBA00044881"/>
    </source>
</evidence>
<evidence type="ECO:0000256" key="3">
    <source>
        <dbReference type="ARBA" id="ARBA00044878"/>
    </source>
</evidence>
<feature type="region of interest" description="Disordered" evidence="19">
    <location>
        <begin position="1"/>
        <end position="64"/>
    </location>
</feature>
<comment type="catalytic activity">
    <reaction evidence="5">
        <text>L-alpha-aminoacyl-L-histidine(out) = L-alpha-aminoacyl-L-histidine(in)</text>
        <dbReference type="Rhea" id="RHEA:79375"/>
        <dbReference type="ChEBI" id="CHEBI:229967"/>
    </reaction>
</comment>
<evidence type="ECO:0000256" key="5">
    <source>
        <dbReference type="ARBA" id="ARBA00044884"/>
    </source>
</evidence>
<comment type="catalytic activity">
    <reaction evidence="7">
        <text>L-alpha-aminoacyl-L-lysine(out) = L-alpha-aminoacyl-L-lysine(in)</text>
        <dbReference type="Rhea" id="RHEA:79383"/>
        <dbReference type="ChEBI" id="CHEBI:229966"/>
    </reaction>
</comment>
<comment type="catalytic activity">
    <reaction evidence="8">
        <text>L-aspartyl-L-lysine(out) = L-aspartyl-L-lysine(in)</text>
        <dbReference type="Rhea" id="RHEA:79411"/>
        <dbReference type="ChEBI" id="CHEBI:229953"/>
    </reaction>
</comment>
<evidence type="ECO:0000256" key="6">
    <source>
        <dbReference type="ARBA" id="ARBA00044891"/>
    </source>
</evidence>
<feature type="transmembrane region" description="Helical" evidence="20">
    <location>
        <begin position="292"/>
        <end position="313"/>
    </location>
</feature>
<comment type="catalytic activity">
    <reaction evidence="2">
        <text>L-lysyl-L-alanine(out) = L-lysyl-L-alanine(in)</text>
        <dbReference type="Rhea" id="RHEA:79399"/>
        <dbReference type="ChEBI" id="CHEBI:229954"/>
    </reaction>
</comment>
<evidence type="ECO:0000256" key="15">
    <source>
        <dbReference type="ARBA" id="ARBA00044985"/>
    </source>
</evidence>
<feature type="compositionally biased region" description="Low complexity" evidence="19">
    <location>
        <begin position="21"/>
        <end position="31"/>
    </location>
</feature>
<protein>
    <recommendedName>
        <fullName evidence="15">Lysosomal dipeptide transporter MFSD1</fullName>
    </recommendedName>
    <alternativeName>
        <fullName evidence="16">Major facilitator superfamily domain-containing protein 1</fullName>
    </alternativeName>
</protein>
<name>A0ABR1YB13_9PEZI</name>
<evidence type="ECO:0000256" key="9">
    <source>
        <dbReference type="ARBA" id="ARBA00044899"/>
    </source>
</evidence>
<comment type="subunit">
    <text evidence="18">Homodimer. Interacts with lysosomal protein GLMP (via lumenal domain); the interaction starts while both proteins are still in the endoplasmic reticulum and is required for stabilization of MFSD1 in lysosomes but has no direct effect on its targeting to lysosomes or transporter activity.</text>
</comment>
<proteinExistence type="predicted"/>
<dbReference type="PANTHER" id="PTHR23512:SF12">
    <property type="entry name" value="TRANSPORTER, PUTATIVE (AFU_ORTHOLOGUE AFUA_4G00260)-RELATED"/>
    <property type="match status" value="1"/>
</dbReference>
<evidence type="ECO:0000256" key="10">
    <source>
        <dbReference type="ARBA" id="ARBA00044900"/>
    </source>
</evidence>
<comment type="catalytic activity">
    <reaction evidence="11">
        <text>L-arginyl-glycine(out) = L-arginyl-glycine(in)</text>
        <dbReference type="Rhea" id="RHEA:79391"/>
        <dbReference type="ChEBI" id="CHEBI:229955"/>
    </reaction>
</comment>
<dbReference type="Proteomes" id="UP001492380">
    <property type="component" value="Unassembled WGS sequence"/>
</dbReference>
<dbReference type="PROSITE" id="PS50850">
    <property type="entry name" value="MFS"/>
    <property type="match status" value="1"/>
</dbReference>
<comment type="catalytic activity">
    <reaction evidence="4">
        <text>L-alpha-aminoacyl-L-arginine(out) = L-alpha-aminoacyl-L-arginine(in)</text>
        <dbReference type="Rhea" id="RHEA:79367"/>
        <dbReference type="ChEBI" id="CHEBI:229968"/>
    </reaction>
</comment>
<evidence type="ECO:0000256" key="13">
    <source>
        <dbReference type="ARBA" id="ARBA00044919"/>
    </source>
</evidence>
<feature type="transmembrane region" description="Helical" evidence="20">
    <location>
        <begin position="388"/>
        <end position="406"/>
    </location>
</feature>
<reference evidence="22 23" key="1">
    <citation type="submission" date="2024-04" db="EMBL/GenBank/DDBJ databases">
        <title>Phyllosticta paracitricarpa is synonymous to the EU quarantine fungus P. citricarpa based on phylogenomic analyses.</title>
        <authorList>
            <consortium name="Lawrence Berkeley National Laboratory"/>
            <person name="Van Ingen-Buijs V.A."/>
            <person name="Van Westerhoven A.C."/>
            <person name="Haridas S."/>
            <person name="Skiadas P."/>
            <person name="Martin F."/>
            <person name="Groenewald J.Z."/>
            <person name="Crous P.W."/>
            <person name="Seidl M.F."/>
        </authorList>
    </citation>
    <scope>NUCLEOTIDE SEQUENCE [LARGE SCALE GENOMIC DNA]</scope>
    <source>
        <strain evidence="22 23">CBS 123374</strain>
    </source>
</reference>
<feature type="transmembrane region" description="Helical" evidence="20">
    <location>
        <begin position="456"/>
        <end position="481"/>
    </location>
</feature>
<dbReference type="InterPro" id="IPR052187">
    <property type="entry name" value="MFSD1"/>
</dbReference>
<dbReference type="InterPro" id="IPR011701">
    <property type="entry name" value="MFS"/>
</dbReference>
<keyword evidence="20" id="KW-1133">Transmembrane helix</keyword>
<keyword evidence="23" id="KW-1185">Reference proteome</keyword>
<dbReference type="PANTHER" id="PTHR23512">
    <property type="entry name" value="MAJOR FACILITATOR SUPERFAMILY DOMAIN-CONTAINING PROTEIN 1"/>
    <property type="match status" value="1"/>
</dbReference>
<dbReference type="SUPFAM" id="SSF103473">
    <property type="entry name" value="MFS general substrate transporter"/>
    <property type="match status" value="1"/>
</dbReference>
<sequence length="548" mass="59762">MDPHPVPGPLPGGEEGKERVSSSPSPQQLSSDPKPAEVVNVSRVDGGDGASIRSQWTDITDGGRSTKVPRRIKFVAVLLVSAIGFAAHWSTGLNSAMKSTLKKELNINNSQFAVLEASEDFIKVTLILATGVLTDRFGGVDAMLYGNIVYFLGSILVASGATVKSYDLMIGGTIITALGDIATQVAQYKVFCSWLPPSDGFASTLGLELGIGKIGSFVGKATANVIADRTGNFAWVYWVSVFINLFTIIISLLFWIFKKWCLKQFSGTRDPATGEKLSDNNRRFEIQKMLQLPWIFWGFVAFTLFQTSTATIFSQNSTELAEQRFNVSAIKAGWYSAISQYLGFFLVPVLGIFIDVFGNRLTLLCVCGSGMLLSMCLCAWGPSVSGTAASFGIYAVAYLLGPTTIIDGIRTSIWYQEVFGSAYGIKIAVNNAMNIIVRIVTGVIQDHDNDSYDHVVVVYVILAAGSLVVSWALMIGSFFSIDLRRLQWTRKERIIKGDVINSQKEKFESGKTGERNRVISLSCFSFVLALILGSWVAYFWGVATGHND</sequence>